<feature type="transmembrane region" description="Helical" evidence="1">
    <location>
        <begin position="180"/>
        <end position="205"/>
    </location>
</feature>
<dbReference type="Proteomes" id="UP001519654">
    <property type="component" value="Unassembled WGS sequence"/>
</dbReference>
<feature type="transmembrane region" description="Helical" evidence="1">
    <location>
        <begin position="76"/>
        <end position="102"/>
    </location>
</feature>
<organism evidence="2 3">
    <name type="scientific">Paractinoplanes bogorensis</name>
    <dbReference type="NCBI Taxonomy" id="1610840"/>
    <lineage>
        <taxon>Bacteria</taxon>
        <taxon>Bacillati</taxon>
        <taxon>Actinomycetota</taxon>
        <taxon>Actinomycetes</taxon>
        <taxon>Micromonosporales</taxon>
        <taxon>Micromonosporaceae</taxon>
        <taxon>Paractinoplanes</taxon>
    </lineage>
</organism>
<comment type="caution">
    <text evidence="2">The sequence shown here is derived from an EMBL/GenBank/DDBJ whole genome shotgun (WGS) entry which is preliminary data.</text>
</comment>
<gene>
    <name evidence="2" type="ORF">KOI35_46770</name>
</gene>
<dbReference type="EMBL" id="JAHKKG010000031">
    <property type="protein sequence ID" value="MBU2671026.1"/>
    <property type="molecule type" value="Genomic_DNA"/>
</dbReference>
<keyword evidence="1" id="KW-0812">Transmembrane</keyword>
<dbReference type="RefSeq" id="WP_215796285.1">
    <property type="nucleotide sequence ID" value="NZ_JAHKKG010000031.1"/>
</dbReference>
<evidence type="ECO:0000313" key="3">
    <source>
        <dbReference type="Proteomes" id="UP001519654"/>
    </source>
</evidence>
<evidence type="ECO:0000313" key="2">
    <source>
        <dbReference type="EMBL" id="MBU2671026.1"/>
    </source>
</evidence>
<feature type="transmembrane region" description="Helical" evidence="1">
    <location>
        <begin position="155"/>
        <end position="174"/>
    </location>
</feature>
<accession>A0ABS5Z637</accession>
<keyword evidence="3" id="KW-1185">Reference proteome</keyword>
<proteinExistence type="predicted"/>
<feature type="transmembrane region" description="Helical" evidence="1">
    <location>
        <begin position="122"/>
        <end position="143"/>
    </location>
</feature>
<sequence length="218" mass="22501">MTVDETINAAGQEWRRLGVSAQDRRTLAADLRLDLEAAVADGVPADQLIDGDVQVFARRLVEESGVRHVPPRYGTIVATALAGAVVGVLVGALIVAGVHMVMVTLFDLPGDFNVPVAIAAGIYYAGVGLVALAGAVIGVLILLRNVPAIGRTAAAMAWLTPLSAIVVVPLIMLFARTTGYSTAVSIVLTEVALTIAGFVGATVLARRWTLIRGAGSPA</sequence>
<evidence type="ECO:0000256" key="1">
    <source>
        <dbReference type="SAM" id="Phobius"/>
    </source>
</evidence>
<name>A0ABS5Z637_9ACTN</name>
<keyword evidence="1" id="KW-0472">Membrane</keyword>
<keyword evidence="1" id="KW-1133">Transmembrane helix</keyword>
<reference evidence="2 3" key="1">
    <citation type="submission" date="2021-06" db="EMBL/GenBank/DDBJ databases">
        <title>Actinoplanes lichenicola sp. nov., and Actinoplanes ovalisporus sp. nov., isolated from lichen in Thailand.</title>
        <authorList>
            <person name="Saeng-In P."/>
            <person name="Kanchanasin P."/>
            <person name="Yuki M."/>
            <person name="Kudo T."/>
            <person name="Ohkuma M."/>
            <person name="Phongsopitanun W."/>
            <person name="Tanasupawat S."/>
        </authorList>
    </citation>
    <scope>NUCLEOTIDE SEQUENCE [LARGE SCALE GENOMIC DNA]</scope>
    <source>
        <strain evidence="2 3">NBRC 110975</strain>
    </source>
</reference>
<protein>
    <submittedName>
        <fullName evidence="2">Uncharacterized protein</fullName>
    </submittedName>
</protein>